<dbReference type="RefSeq" id="WP_182123565.1">
    <property type="nucleotide sequence ID" value="NZ_JACGLS010000001.1"/>
</dbReference>
<dbReference type="EMBL" id="JACGLS010000001">
    <property type="protein sequence ID" value="MBA6155050.1"/>
    <property type="molecule type" value="Genomic_DNA"/>
</dbReference>
<proteinExistence type="predicted"/>
<evidence type="ECO:0000313" key="2">
    <source>
        <dbReference type="Proteomes" id="UP000563906"/>
    </source>
</evidence>
<gene>
    <name evidence="1" type="ORF">H3Z83_00730</name>
</gene>
<name>A0A839AKZ4_9FLAO</name>
<protein>
    <submittedName>
        <fullName evidence="1">Uncharacterized protein</fullName>
    </submittedName>
</protein>
<dbReference type="AlphaFoldDB" id="A0A839AKZ4"/>
<sequence length="144" mass="16807">MKKIILLATLFISAVGYSQIEFIDTARTEVVAHVEFVYIEKVGDESYSIFYKNMNDPINEYVSFTFKNENDDFNKLHQFLVSGFENPGQVYKVKANGDAVYFRYERQDDNEVKVQIKQYISRDPDVTTVSKFISVDEVNKLFQK</sequence>
<dbReference type="Proteomes" id="UP000563906">
    <property type="component" value="Unassembled WGS sequence"/>
</dbReference>
<keyword evidence="2" id="KW-1185">Reference proteome</keyword>
<comment type="caution">
    <text evidence="1">The sequence shown here is derived from an EMBL/GenBank/DDBJ whole genome shotgun (WGS) entry which is preliminary data.</text>
</comment>
<accession>A0A839AKZ4</accession>
<reference evidence="1 2" key="1">
    <citation type="submission" date="2020-07" db="EMBL/GenBank/DDBJ databases">
        <title>Bacterium isolated from marine sediment.</title>
        <authorList>
            <person name="Shang D."/>
            <person name="Du Z.-J."/>
        </authorList>
    </citation>
    <scope>NUCLEOTIDE SEQUENCE [LARGE SCALE GENOMIC DNA]</scope>
    <source>
        <strain evidence="1 2">S7007</strain>
    </source>
</reference>
<evidence type="ECO:0000313" key="1">
    <source>
        <dbReference type="EMBL" id="MBA6155050.1"/>
    </source>
</evidence>
<organism evidence="1 2">
    <name type="scientific">Tenacibaculum pelagium</name>
    <dbReference type="NCBI Taxonomy" id="2759527"/>
    <lineage>
        <taxon>Bacteria</taxon>
        <taxon>Pseudomonadati</taxon>
        <taxon>Bacteroidota</taxon>
        <taxon>Flavobacteriia</taxon>
        <taxon>Flavobacteriales</taxon>
        <taxon>Flavobacteriaceae</taxon>
        <taxon>Tenacibaculum</taxon>
    </lineage>
</organism>